<dbReference type="InterPro" id="IPR010683">
    <property type="entry name" value="DUF1262"/>
</dbReference>
<name>A0A2N9J8K3_FAGSY</name>
<dbReference type="PANTHER" id="PTHR31050:SF4">
    <property type="entry name" value="DUF1262 FAMILY PROTEIN (DUF1262)"/>
    <property type="match status" value="1"/>
</dbReference>
<reference evidence="1" key="1">
    <citation type="submission" date="2018-02" db="EMBL/GenBank/DDBJ databases">
        <authorList>
            <person name="Cohen D.B."/>
            <person name="Kent A.D."/>
        </authorList>
    </citation>
    <scope>NUCLEOTIDE SEQUENCE</scope>
</reference>
<sequence>MYVTRPLSMYRKFPSTLSIQPPDAPYSGYLVITDEEAEAQDTFCWGLCKRKKVKKLPFPQDRILTIVYSSEYGETTATKVLFIPVLDKPLSSNRYYVIRARGKYKGKAYKCSREEDVMACCFNEMLTDRKPKPFNLKDLYQQVKIHSHQSGGFFAKSIAPNGIPPKVLRRKGWKVRSSSLYRIRLSEALGLDTSLRALVPDFNFPIFRKRSASVIVGKWYCPFIFVREKGRLKHQMKKSMFYSMTLEQKWEEIYSCVNIVDEENDVVIVNANVQREVILVAGKEAMNDDRNSHNNNGFIWFKVGNQNGRRRVVGVGLNSAIVENVKWVQEEGGWVNNGTEREVRVERVEQIRSENGWQRFGCYVLVESFVLRRMDGSMVLKWDFRHTDKIQCKWE</sequence>
<dbReference type="AlphaFoldDB" id="A0A2N9J8K3"/>
<dbReference type="PANTHER" id="PTHR31050">
    <property type="entry name" value="OS08G0413200 PROTEIN"/>
    <property type="match status" value="1"/>
</dbReference>
<dbReference type="Pfam" id="PF06880">
    <property type="entry name" value="DUF1262"/>
    <property type="match status" value="1"/>
</dbReference>
<evidence type="ECO:0000313" key="1">
    <source>
        <dbReference type="EMBL" id="SPD33686.1"/>
    </source>
</evidence>
<protein>
    <submittedName>
        <fullName evidence="1">Uncharacterized protein</fullName>
    </submittedName>
</protein>
<gene>
    <name evidence="1" type="ORF">FSB_LOCUS61568</name>
</gene>
<dbReference type="EMBL" id="OIVN01006468">
    <property type="protein sequence ID" value="SPD33686.1"/>
    <property type="molecule type" value="Genomic_DNA"/>
</dbReference>
<organism evidence="1">
    <name type="scientific">Fagus sylvatica</name>
    <name type="common">Beechnut</name>
    <dbReference type="NCBI Taxonomy" id="28930"/>
    <lineage>
        <taxon>Eukaryota</taxon>
        <taxon>Viridiplantae</taxon>
        <taxon>Streptophyta</taxon>
        <taxon>Embryophyta</taxon>
        <taxon>Tracheophyta</taxon>
        <taxon>Spermatophyta</taxon>
        <taxon>Magnoliopsida</taxon>
        <taxon>eudicotyledons</taxon>
        <taxon>Gunneridae</taxon>
        <taxon>Pentapetalae</taxon>
        <taxon>rosids</taxon>
        <taxon>fabids</taxon>
        <taxon>Fagales</taxon>
        <taxon>Fagaceae</taxon>
        <taxon>Fagus</taxon>
    </lineage>
</organism>
<accession>A0A2N9J8K3</accession>
<proteinExistence type="predicted"/>